<gene>
    <name evidence="6" type="ORF">GYA93_03025</name>
</gene>
<dbReference type="InterPro" id="IPR041657">
    <property type="entry name" value="HTH_17"/>
</dbReference>
<dbReference type="InterPro" id="IPR016143">
    <property type="entry name" value="Citrate_synth-like_sm_a-sub"/>
</dbReference>
<dbReference type="Gene3D" id="1.10.580.10">
    <property type="entry name" value="Citrate Synthase, domain 1"/>
    <property type="match status" value="1"/>
</dbReference>
<evidence type="ECO:0000256" key="2">
    <source>
        <dbReference type="ARBA" id="ARBA00010566"/>
    </source>
</evidence>
<dbReference type="GO" id="GO:0005829">
    <property type="term" value="C:cytosol"/>
    <property type="evidence" value="ECO:0007669"/>
    <property type="project" value="TreeGrafter"/>
</dbReference>
<evidence type="ECO:0000259" key="5">
    <source>
        <dbReference type="Pfam" id="PF12728"/>
    </source>
</evidence>
<dbReference type="RefSeq" id="WP_059035801.1">
    <property type="nucleotide sequence ID" value="NZ_JAADZU010000006.1"/>
</dbReference>
<evidence type="ECO:0000256" key="1">
    <source>
        <dbReference type="ARBA" id="ARBA00005163"/>
    </source>
</evidence>
<proteinExistence type="inferred from homology"/>
<dbReference type="PANTHER" id="PTHR11739:SF4">
    <property type="entry name" value="CITRATE SYNTHASE, PEROXISOMAL"/>
    <property type="match status" value="1"/>
</dbReference>
<dbReference type="Pfam" id="PF00285">
    <property type="entry name" value="Citrate_synt"/>
    <property type="match status" value="1"/>
</dbReference>
<dbReference type="AlphaFoldDB" id="A0A7K3LK26"/>
<dbReference type="InterPro" id="IPR009061">
    <property type="entry name" value="DNA-bd_dom_put_sf"/>
</dbReference>
<dbReference type="GO" id="GO:0036440">
    <property type="term" value="F:citrate synthase activity"/>
    <property type="evidence" value="ECO:0007669"/>
    <property type="project" value="UniProtKB-EC"/>
</dbReference>
<evidence type="ECO:0000256" key="4">
    <source>
        <dbReference type="ARBA" id="ARBA00022679"/>
    </source>
</evidence>
<feature type="domain" description="Helix-turn-helix" evidence="5">
    <location>
        <begin position="20"/>
        <end position="66"/>
    </location>
</feature>
<evidence type="ECO:0000313" key="6">
    <source>
        <dbReference type="EMBL" id="NDK88558.1"/>
    </source>
</evidence>
<dbReference type="GO" id="GO:0005975">
    <property type="term" value="P:carbohydrate metabolic process"/>
    <property type="evidence" value="ECO:0007669"/>
    <property type="project" value="TreeGrafter"/>
</dbReference>
<accession>A0A7K3LK26</accession>
<keyword evidence="4" id="KW-0808">Transferase</keyword>
<sequence length="403" mass="43331">MDRMHSRRFPTPIRHDGRDYLTTDQVSKVLGVKTSTIYSYVSRGRLHSQRISGHDGSVFAVDEVERLRDGVRHRPPAGVAERIATQLTLLRDDRLHYRGVPATDLARDETLEGVAALLWQRRWTGGADPAVAASVRALAGPASRGLDRIRLVVDLLGARDPLRHKIDDESVTRRAAAVIGTAVDVIGDGPSEGSLAQRLWPRLTDEPATVSTTRLLDAALILLADHDMSAGTVAARVGASARGSVYAVLGAGLGAFDGPMHGGATTLAYRFLAGALDDPTAALAEAHYGDVAIPGTGHVVYRHHDPRAECLIAMLGRIGGGDRRVMAALAAVVDSLAEGDFVNSDLALAALALRFRMRPDAAETIFAIARMVGWVAHALEEYRAPRLRFRPEGIYTGVHPQAR</sequence>
<comment type="similarity">
    <text evidence="2">Belongs to the citrate synthase family.</text>
</comment>
<dbReference type="UniPathway" id="UPA00223"/>
<dbReference type="SUPFAM" id="SSF46955">
    <property type="entry name" value="Putative DNA-binding domain"/>
    <property type="match status" value="1"/>
</dbReference>
<dbReference type="GO" id="GO:0006099">
    <property type="term" value="P:tricarboxylic acid cycle"/>
    <property type="evidence" value="ECO:0007669"/>
    <property type="project" value="UniProtKB-UniPathway"/>
</dbReference>
<organism evidence="6 7">
    <name type="scientific">Gordonia desulfuricans</name>
    <dbReference type="NCBI Taxonomy" id="89051"/>
    <lineage>
        <taxon>Bacteria</taxon>
        <taxon>Bacillati</taxon>
        <taxon>Actinomycetota</taxon>
        <taxon>Actinomycetes</taxon>
        <taxon>Mycobacteriales</taxon>
        <taxon>Gordoniaceae</taxon>
        <taxon>Gordonia</taxon>
    </lineage>
</organism>
<dbReference type="Gene3D" id="1.10.230.10">
    <property type="entry name" value="Cytochrome P450-Terp, domain 2"/>
    <property type="match status" value="1"/>
</dbReference>
<protein>
    <recommendedName>
        <fullName evidence="3">citrate synthase (unknown stereospecificity)</fullName>
        <ecNumber evidence="3">2.3.3.16</ecNumber>
    </recommendedName>
</protein>
<comment type="pathway">
    <text evidence="1">Carbohydrate metabolism; tricarboxylic acid cycle.</text>
</comment>
<evidence type="ECO:0000313" key="7">
    <source>
        <dbReference type="Proteomes" id="UP000466307"/>
    </source>
</evidence>
<dbReference type="InterPro" id="IPR036969">
    <property type="entry name" value="Citrate_synthase_sf"/>
</dbReference>
<name>A0A7K3LK26_9ACTN</name>
<dbReference type="Proteomes" id="UP000466307">
    <property type="component" value="Unassembled WGS sequence"/>
</dbReference>
<dbReference type="InterPro" id="IPR002020">
    <property type="entry name" value="Citrate_synthase"/>
</dbReference>
<evidence type="ECO:0000256" key="3">
    <source>
        <dbReference type="ARBA" id="ARBA00012972"/>
    </source>
</evidence>
<comment type="caution">
    <text evidence="6">The sequence shown here is derived from an EMBL/GenBank/DDBJ whole genome shotgun (WGS) entry which is preliminary data.</text>
</comment>
<dbReference type="PANTHER" id="PTHR11739">
    <property type="entry name" value="CITRATE SYNTHASE"/>
    <property type="match status" value="1"/>
</dbReference>
<reference evidence="6 7" key="1">
    <citation type="submission" date="2020-01" db="EMBL/GenBank/DDBJ databases">
        <title>Investigation of new actinobacteria for the biodesulphurisation of diesel fuel.</title>
        <authorList>
            <person name="Athi Narayanan S.M."/>
        </authorList>
    </citation>
    <scope>NUCLEOTIDE SEQUENCE [LARGE SCALE GENOMIC DNA]</scope>
    <source>
        <strain evidence="6 7">213E</strain>
    </source>
</reference>
<dbReference type="EMBL" id="JAADZU010000006">
    <property type="protein sequence ID" value="NDK88558.1"/>
    <property type="molecule type" value="Genomic_DNA"/>
</dbReference>
<dbReference type="SUPFAM" id="SSF48256">
    <property type="entry name" value="Citrate synthase"/>
    <property type="match status" value="1"/>
</dbReference>
<dbReference type="PRINTS" id="PR00143">
    <property type="entry name" value="CITRTSNTHASE"/>
</dbReference>
<dbReference type="EC" id="2.3.3.16" evidence="3"/>
<keyword evidence="7" id="KW-1185">Reference proteome</keyword>
<dbReference type="Pfam" id="PF12728">
    <property type="entry name" value="HTH_17"/>
    <property type="match status" value="1"/>
</dbReference>
<dbReference type="InterPro" id="IPR016142">
    <property type="entry name" value="Citrate_synth-like_lrg_a-sub"/>
</dbReference>